<reference evidence="6 7" key="1">
    <citation type="submission" date="2018-11" db="EMBL/GenBank/DDBJ databases">
        <title>Genomic Encyclopedia of Type Strains, Phase IV (KMG-IV): sequencing the most valuable type-strain genomes for metagenomic binning, comparative biology and taxonomic classification.</title>
        <authorList>
            <person name="Goeker M."/>
        </authorList>
    </citation>
    <scope>NUCLEOTIDE SEQUENCE [LARGE SCALE GENOMIC DNA]</scope>
    <source>
        <strain evidence="6 7">DSM 5900</strain>
    </source>
</reference>
<dbReference type="EMBL" id="RJKX01000011">
    <property type="protein sequence ID" value="ROQ01595.1"/>
    <property type="molecule type" value="Genomic_DNA"/>
</dbReference>
<feature type="transmembrane region" description="Helical" evidence="5">
    <location>
        <begin position="119"/>
        <end position="139"/>
    </location>
</feature>
<name>A0A3N1MEM4_9PROT</name>
<dbReference type="InterPro" id="IPR023352">
    <property type="entry name" value="MAPEG-like_dom_sf"/>
</dbReference>
<keyword evidence="3 5" id="KW-1133">Transmembrane helix</keyword>
<evidence type="ECO:0008006" key="8">
    <source>
        <dbReference type="Google" id="ProtNLM"/>
    </source>
</evidence>
<dbReference type="Gene3D" id="1.20.120.550">
    <property type="entry name" value="Membrane associated eicosanoid/glutathione metabolism-like domain"/>
    <property type="match status" value="1"/>
</dbReference>
<sequence length="141" mass="15746">MTAAQMYLPQVLSLVALSFLTGLTILVTRALDLARNRRSLSFYEEFDGRGAPPSVLRPTRQLANQFEFPVLFYVLIAFAIAVPLEDPLIATLAWCYVALRWAHALSQVAFNRLYIRTPVFMVGNLVLLAAWLVFAIDALGT</sequence>
<evidence type="ECO:0000256" key="4">
    <source>
        <dbReference type="ARBA" id="ARBA00023136"/>
    </source>
</evidence>
<keyword evidence="4 5" id="KW-0472">Membrane</keyword>
<dbReference type="Proteomes" id="UP000278222">
    <property type="component" value="Unassembled WGS sequence"/>
</dbReference>
<dbReference type="GO" id="GO:0016020">
    <property type="term" value="C:membrane"/>
    <property type="evidence" value="ECO:0007669"/>
    <property type="project" value="UniProtKB-SubCell"/>
</dbReference>
<proteinExistence type="predicted"/>
<comment type="subcellular location">
    <subcellularLocation>
        <location evidence="1">Membrane</location>
    </subcellularLocation>
</comment>
<evidence type="ECO:0000256" key="3">
    <source>
        <dbReference type="ARBA" id="ARBA00022989"/>
    </source>
</evidence>
<dbReference type="Pfam" id="PF01124">
    <property type="entry name" value="MAPEG"/>
    <property type="match status" value="1"/>
</dbReference>
<feature type="transmembrane region" description="Helical" evidence="5">
    <location>
        <begin position="70"/>
        <end position="99"/>
    </location>
</feature>
<dbReference type="AlphaFoldDB" id="A0A3N1MEM4"/>
<comment type="caution">
    <text evidence="6">The sequence shown here is derived from an EMBL/GenBank/DDBJ whole genome shotgun (WGS) entry which is preliminary data.</text>
</comment>
<dbReference type="InterPro" id="IPR001129">
    <property type="entry name" value="Membr-assoc_MAPEG"/>
</dbReference>
<keyword evidence="2 5" id="KW-0812">Transmembrane</keyword>
<evidence type="ECO:0000256" key="2">
    <source>
        <dbReference type="ARBA" id="ARBA00022692"/>
    </source>
</evidence>
<dbReference type="SUPFAM" id="SSF161084">
    <property type="entry name" value="MAPEG domain-like"/>
    <property type="match status" value="1"/>
</dbReference>
<dbReference type="RefSeq" id="WP_123688337.1">
    <property type="nucleotide sequence ID" value="NZ_AP019700.1"/>
</dbReference>
<evidence type="ECO:0000256" key="1">
    <source>
        <dbReference type="ARBA" id="ARBA00004370"/>
    </source>
</evidence>
<organism evidence="6 7">
    <name type="scientific">Stella humosa</name>
    <dbReference type="NCBI Taxonomy" id="94"/>
    <lineage>
        <taxon>Bacteria</taxon>
        <taxon>Pseudomonadati</taxon>
        <taxon>Pseudomonadota</taxon>
        <taxon>Alphaproteobacteria</taxon>
        <taxon>Rhodospirillales</taxon>
        <taxon>Stellaceae</taxon>
        <taxon>Stella</taxon>
    </lineage>
</organism>
<protein>
    <recommendedName>
        <fullName evidence="8">MAPEG family protein</fullName>
    </recommendedName>
</protein>
<evidence type="ECO:0000313" key="7">
    <source>
        <dbReference type="Proteomes" id="UP000278222"/>
    </source>
</evidence>
<gene>
    <name evidence="6" type="ORF">EDC65_0776</name>
</gene>
<dbReference type="OrthoDB" id="5516290at2"/>
<keyword evidence="7" id="KW-1185">Reference proteome</keyword>
<evidence type="ECO:0000313" key="6">
    <source>
        <dbReference type="EMBL" id="ROQ01595.1"/>
    </source>
</evidence>
<evidence type="ECO:0000256" key="5">
    <source>
        <dbReference type="SAM" id="Phobius"/>
    </source>
</evidence>
<accession>A0A3N1MEM4</accession>